<dbReference type="AlphaFoldDB" id="E6Q0A3"/>
<reference evidence="3" key="1">
    <citation type="submission" date="2009-10" db="EMBL/GenBank/DDBJ databases">
        <title>Diversity of trophic interactions inside an arsenic-rich microbial ecosystem.</title>
        <authorList>
            <person name="Bertin P.N."/>
            <person name="Heinrich-Salmeron A."/>
            <person name="Pelletier E."/>
            <person name="Goulhen-Chollet F."/>
            <person name="Arsene-Ploetze F."/>
            <person name="Gallien S."/>
            <person name="Calteau A."/>
            <person name="Vallenet D."/>
            <person name="Casiot C."/>
            <person name="Chane-Woon-Ming B."/>
            <person name="Giloteaux L."/>
            <person name="Barakat M."/>
            <person name="Bonnefoy V."/>
            <person name="Bruneel O."/>
            <person name="Chandler M."/>
            <person name="Cleiss J."/>
            <person name="Duran R."/>
            <person name="Elbaz-Poulichet F."/>
            <person name="Fonknechten N."/>
            <person name="Lauga B."/>
            <person name="Mornico D."/>
            <person name="Ortet P."/>
            <person name="Schaeffer C."/>
            <person name="Siguier P."/>
            <person name="Alexander Thil Smith A."/>
            <person name="Van Dorsselaer A."/>
            <person name="Weissenbach J."/>
            <person name="Medigue C."/>
            <person name="Le Paslier D."/>
        </authorList>
    </citation>
    <scope>NUCLEOTIDE SEQUENCE</scope>
</reference>
<evidence type="ECO:0000313" key="3">
    <source>
        <dbReference type="EMBL" id="CBI00612.1"/>
    </source>
</evidence>
<dbReference type="CDD" id="cd00077">
    <property type="entry name" value="HDc"/>
    <property type="match status" value="1"/>
</dbReference>
<sequence>MVVLELDSFWVEEANAVLELMTGYSQAELVGNPVSLFVPEMDHGSLEMALANLTEDGITLKTTLQRKDGESLPIRMNFSRPFEYTGRRFVIGALRNAAREREMEQRLAAKRWALHAYADVAWTLVRAQSSATLLQEISEAITRDSPFVLAWIGFVGEESDRAINIQAEAGSAICYLKDLQLSGSENFSVGRGPVGIAFRSGEAQLVADVETDENYEPWRERARNAGIRCMVTIPFQVGEMQNGILGVYSSEPNAFGPVVYEAFQHLAQEIGVGLHSLRQREQIEQERRAREAVQHQLTDALTTAMKAIAGALEAGDSYTGGHQNRVMTFATAIACELGWREDQIQGLRMAAMVHDIGKLAVPREILNKPGKLTVEEFEQVKVHVEVGYHILKDIPFPWPVADMVHQHHEKLDGSGYPLGLKGDAILPGARVLAVADIVESMASERPYRKALGVDVALSEVQSMAADHKLDAEVVRACTAMFREKGYQLPT</sequence>
<dbReference type="NCBIfam" id="TIGR00229">
    <property type="entry name" value="sensory_box"/>
    <property type="match status" value="1"/>
</dbReference>
<dbReference type="InterPro" id="IPR003018">
    <property type="entry name" value="GAF"/>
</dbReference>
<protein>
    <submittedName>
        <fullName evidence="3">Putative metal-dependent phosphohydrolase (Modular protein)</fullName>
    </submittedName>
</protein>
<feature type="domain" description="PAS" evidence="1">
    <location>
        <begin position="1"/>
        <end position="57"/>
    </location>
</feature>
<organism evidence="3">
    <name type="scientific">mine drainage metagenome</name>
    <dbReference type="NCBI Taxonomy" id="410659"/>
    <lineage>
        <taxon>unclassified sequences</taxon>
        <taxon>metagenomes</taxon>
        <taxon>ecological metagenomes</taxon>
    </lineage>
</organism>
<dbReference type="InterPro" id="IPR037522">
    <property type="entry name" value="HD_GYP_dom"/>
</dbReference>
<dbReference type="InterPro" id="IPR000014">
    <property type="entry name" value="PAS"/>
</dbReference>
<dbReference type="Gene3D" id="3.30.450.20">
    <property type="entry name" value="PAS domain"/>
    <property type="match status" value="1"/>
</dbReference>
<evidence type="ECO:0000259" key="1">
    <source>
        <dbReference type="PROSITE" id="PS50112"/>
    </source>
</evidence>
<dbReference type="SUPFAM" id="SSF55781">
    <property type="entry name" value="GAF domain-like"/>
    <property type="match status" value="1"/>
</dbReference>
<dbReference type="EMBL" id="CABN01000153">
    <property type="protein sequence ID" value="CBI00612.1"/>
    <property type="molecule type" value="Genomic_DNA"/>
</dbReference>
<gene>
    <name evidence="3" type="ORF">CARN3_0158</name>
</gene>
<dbReference type="SUPFAM" id="SSF109604">
    <property type="entry name" value="HD-domain/PDEase-like"/>
    <property type="match status" value="1"/>
</dbReference>
<accession>E6Q0A3</accession>
<evidence type="ECO:0000259" key="2">
    <source>
        <dbReference type="PROSITE" id="PS51832"/>
    </source>
</evidence>
<dbReference type="Pfam" id="PF13185">
    <property type="entry name" value="GAF_2"/>
    <property type="match status" value="1"/>
</dbReference>
<dbReference type="GO" id="GO:0016787">
    <property type="term" value="F:hydrolase activity"/>
    <property type="evidence" value="ECO:0007669"/>
    <property type="project" value="UniProtKB-KW"/>
</dbReference>
<proteinExistence type="predicted"/>
<dbReference type="SUPFAM" id="SSF55785">
    <property type="entry name" value="PYP-like sensor domain (PAS domain)"/>
    <property type="match status" value="1"/>
</dbReference>
<dbReference type="SMART" id="SM00065">
    <property type="entry name" value="GAF"/>
    <property type="match status" value="1"/>
</dbReference>
<dbReference type="InterPro" id="IPR035965">
    <property type="entry name" value="PAS-like_dom_sf"/>
</dbReference>
<dbReference type="CDD" id="cd00130">
    <property type="entry name" value="PAS"/>
    <property type="match status" value="1"/>
</dbReference>
<dbReference type="PROSITE" id="PS51832">
    <property type="entry name" value="HD_GYP"/>
    <property type="match status" value="1"/>
</dbReference>
<keyword evidence="3" id="KW-0378">Hydrolase</keyword>
<name>E6Q0A3_9ZZZZ</name>
<dbReference type="PANTHER" id="PTHR43155">
    <property type="entry name" value="CYCLIC DI-GMP PHOSPHODIESTERASE PA4108-RELATED"/>
    <property type="match status" value="1"/>
</dbReference>
<dbReference type="InterPro" id="IPR003607">
    <property type="entry name" value="HD/PDEase_dom"/>
</dbReference>
<dbReference type="PROSITE" id="PS50112">
    <property type="entry name" value="PAS"/>
    <property type="match status" value="1"/>
</dbReference>
<dbReference type="Gene3D" id="3.30.450.40">
    <property type="match status" value="1"/>
</dbReference>
<feature type="domain" description="HD-GYP" evidence="2">
    <location>
        <begin position="297"/>
        <end position="490"/>
    </location>
</feature>
<dbReference type="Pfam" id="PF13487">
    <property type="entry name" value="HD_5"/>
    <property type="match status" value="1"/>
</dbReference>
<dbReference type="SMART" id="SM00471">
    <property type="entry name" value="HDc"/>
    <property type="match status" value="1"/>
</dbReference>
<dbReference type="InterPro" id="IPR029016">
    <property type="entry name" value="GAF-like_dom_sf"/>
</dbReference>
<dbReference type="Pfam" id="PF13426">
    <property type="entry name" value="PAS_9"/>
    <property type="match status" value="1"/>
</dbReference>
<comment type="caution">
    <text evidence="3">The sequence shown here is derived from an EMBL/GenBank/DDBJ whole genome shotgun (WGS) entry which is preliminary data.</text>
</comment>
<dbReference type="PANTHER" id="PTHR43155:SF2">
    <property type="entry name" value="CYCLIC DI-GMP PHOSPHODIESTERASE PA4108"/>
    <property type="match status" value="1"/>
</dbReference>
<dbReference type="Gene3D" id="1.10.3210.10">
    <property type="entry name" value="Hypothetical protein af1432"/>
    <property type="match status" value="1"/>
</dbReference>